<dbReference type="KEGG" id="cex:CSE_04480"/>
<protein>
    <submittedName>
        <fullName evidence="6">Molybdate ABC transporter substrate-binding protein</fullName>
    </submittedName>
</protein>
<evidence type="ECO:0000256" key="4">
    <source>
        <dbReference type="PIRSR" id="PIRSR004846-1"/>
    </source>
</evidence>
<comment type="similarity">
    <text evidence="1">Belongs to the bacterial solute-binding protein ModA family.</text>
</comment>
<gene>
    <name evidence="6" type="ordered locus">CSE_04480</name>
</gene>
<dbReference type="PANTHER" id="PTHR30632:SF0">
    <property type="entry name" value="SULFATE-BINDING PROTEIN"/>
    <property type="match status" value="1"/>
</dbReference>
<dbReference type="PIRSF" id="PIRSF004846">
    <property type="entry name" value="ModA"/>
    <property type="match status" value="1"/>
</dbReference>
<keyword evidence="2 4" id="KW-0479">Metal-binding</keyword>
<dbReference type="GO" id="GO:0015689">
    <property type="term" value="P:molybdate ion transport"/>
    <property type="evidence" value="ECO:0007669"/>
    <property type="project" value="InterPro"/>
</dbReference>
<dbReference type="AlphaFoldDB" id="A0A7U6GDV3"/>
<dbReference type="PROSITE" id="PS51257">
    <property type="entry name" value="PROKAR_LIPOPROTEIN"/>
    <property type="match status" value="1"/>
</dbReference>
<dbReference type="CDD" id="cd13517">
    <property type="entry name" value="PBP2_ModA3_like"/>
    <property type="match status" value="1"/>
</dbReference>
<dbReference type="InterPro" id="IPR005950">
    <property type="entry name" value="ModA"/>
</dbReference>
<keyword evidence="7" id="KW-1185">Reference proteome</keyword>
<dbReference type="Proteomes" id="UP000004793">
    <property type="component" value="Chromosome"/>
</dbReference>
<reference evidence="6 7" key="1">
    <citation type="submission" date="2011-01" db="EMBL/GenBank/DDBJ databases">
        <title>Whole genome sequence of Caldisericum exile AZM16c01.</title>
        <authorList>
            <person name="Narita-Yamada S."/>
            <person name="Kawakoshi A."/>
            <person name="Nakamura S."/>
            <person name="Sasagawa M."/>
            <person name="Fukada J."/>
            <person name="Sekine M."/>
            <person name="Kato Y."/>
            <person name="Fukai R."/>
            <person name="Sasaki K."/>
            <person name="Hanamaki A."/>
            <person name="Narita H."/>
            <person name="Konno Y."/>
            <person name="Mori K."/>
            <person name="Yamazaki S."/>
            <person name="Suzuki K."/>
            <person name="Fujita N."/>
        </authorList>
    </citation>
    <scope>NUCLEOTIDE SEQUENCE [LARGE SCALE GENOMIC DNA]</scope>
    <source>
        <strain evidence="7">DSM 21853 / NBRC 104410 / AZM16c01</strain>
    </source>
</reference>
<dbReference type="GO" id="GO:0046872">
    <property type="term" value="F:metal ion binding"/>
    <property type="evidence" value="ECO:0007669"/>
    <property type="project" value="UniProtKB-KW"/>
</dbReference>
<keyword evidence="3 5" id="KW-0732">Signal</keyword>
<feature type="binding site" evidence="4">
    <location>
        <position position="62"/>
    </location>
    <ligand>
        <name>molybdate</name>
        <dbReference type="ChEBI" id="CHEBI:36264"/>
    </ligand>
</feature>
<evidence type="ECO:0000256" key="2">
    <source>
        <dbReference type="ARBA" id="ARBA00022723"/>
    </source>
</evidence>
<dbReference type="InterPro" id="IPR050682">
    <property type="entry name" value="ModA/WtpA"/>
</dbReference>
<dbReference type="SUPFAM" id="SSF53850">
    <property type="entry name" value="Periplasmic binding protein-like II"/>
    <property type="match status" value="1"/>
</dbReference>
<dbReference type="Pfam" id="PF13531">
    <property type="entry name" value="SBP_bac_11"/>
    <property type="match status" value="1"/>
</dbReference>
<proteinExistence type="inferred from homology"/>
<evidence type="ECO:0000256" key="5">
    <source>
        <dbReference type="SAM" id="SignalP"/>
    </source>
</evidence>
<keyword evidence="4" id="KW-0500">Molybdenum</keyword>
<sequence length="253" mass="27871">MKKISLVVLLMLLSLVLVSCTKTSTTHIMIYAGVGLKGPLDEITEMYTNKTGVKFDVIYAGSGTLLAQIQSTQKGDIFIPGGMSHYQKAVEEGLILKGVKFAYHVPTIIVKKGNPKNIMGLLDLRKSGLKLALGDESSLPIGIVSKKMLEKANIYNEVKKNVVVWEGSVSKLVLDVDKTDIDASIVWETLGAQFGENIQEIPIEKQYLVIEAVPISILKTTVDKSASEKFMNFVLSDEGLKVFEKYGYRIIKQ</sequence>
<name>A0A7U6GDV3_CALEA</name>
<feature type="chain" id="PRO_5031077079" evidence="5">
    <location>
        <begin position="20"/>
        <end position="253"/>
    </location>
</feature>
<dbReference type="EMBL" id="AP012051">
    <property type="protein sequence ID" value="BAL80574.1"/>
    <property type="molecule type" value="Genomic_DNA"/>
</dbReference>
<organism evidence="6 7">
    <name type="scientific">Caldisericum exile (strain DSM 21853 / NBRC 104410 / AZM16c01)</name>
    <dbReference type="NCBI Taxonomy" id="511051"/>
    <lineage>
        <taxon>Bacteria</taxon>
        <taxon>Pseudomonadati</taxon>
        <taxon>Caldisericota/Cryosericota group</taxon>
        <taxon>Caldisericota</taxon>
        <taxon>Caldisericia</taxon>
        <taxon>Caldisericales</taxon>
        <taxon>Caldisericaceae</taxon>
        <taxon>Caldisericum</taxon>
    </lineage>
</organism>
<dbReference type="NCBIfam" id="TIGR01256">
    <property type="entry name" value="modA"/>
    <property type="match status" value="1"/>
</dbReference>
<evidence type="ECO:0000313" key="6">
    <source>
        <dbReference type="EMBL" id="BAL80574.1"/>
    </source>
</evidence>
<dbReference type="PANTHER" id="PTHR30632">
    <property type="entry name" value="MOLYBDATE-BINDING PERIPLASMIC PROTEIN"/>
    <property type="match status" value="1"/>
</dbReference>
<evidence type="ECO:0000256" key="3">
    <source>
        <dbReference type="ARBA" id="ARBA00022729"/>
    </source>
</evidence>
<dbReference type="Gene3D" id="3.40.190.10">
    <property type="entry name" value="Periplasmic binding protein-like II"/>
    <property type="match status" value="2"/>
</dbReference>
<feature type="binding site" evidence="4">
    <location>
        <position position="169"/>
    </location>
    <ligand>
        <name>molybdate</name>
        <dbReference type="ChEBI" id="CHEBI:36264"/>
    </ligand>
</feature>
<evidence type="ECO:0000256" key="1">
    <source>
        <dbReference type="ARBA" id="ARBA00009175"/>
    </source>
</evidence>
<dbReference type="RefSeq" id="WP_014452980.1">
    <property type="nucleotide sequence ID" value="NC_017096.1"/>
</dbReference>
<dbReference type="OrthoDB" id="9786399at2"/>
<evidence type="ECO:0000313" key="7">
    <source>
        <dbReference type="Proteomes" id="UP000004793"/>
    </source>
</evidence>
<accession>A0A7U6GDV3</accession>
<feature type="signal peptide" evidence="5">
    <location>
        <begin position="1"/>
        <end position="19"/>
    </location>
</feature>
<dbReference type="GO" id="GO:0030973">
    <property type="term" value="F:molybdate ion binding"/>
    <property type="evidence" value="ECO:0007669"/>
    <property type="project" value="TreeGrafter"/>
</dbReference>